<feature type="compositionally biased region" description="Acidic residues" evidence="1">
    <location>
        <begin position="230"/>
        <end position="243"/>
    </location>
</feature>
<feature type="compositionally biased region" description="Low complexity" evidence="1">
    <location>
        <begin position="402"/>
        <end position="416"/>
    </location>
</feature>
<feature type="compositionally biased region" description="Basic residues" evidence="1">
    <location>
        <begin position="860"/>
        <end position="869"/>
    </location>
</feature>
<feature type="compositionally biased region" description="Basic residues" evidence="1">
    <location>
        <begin position="390"/>
        <end position="401"/>
    </location>
</feature>
<accession>A0A1D3D1E0</accession>
<feature type="compositionally biased region" description="Basic and acidic residues" evidence="1">
    <location>
        <begin position="911"/>
        <end position="920"/>
    </location>
</feature>
<organism evidence="2 3">
    <name type="scientific">Cyclospora cayetanensis</name>
    <dbReference type="NCBI Taxonomy" id="88456"/>
    <lineage>
        <taxon>Eukaryota</taxon>
        <taxon>Sar</taxon>
        <taxon>Alveolata</taxon>
        <taxon>Apicomplexa</taxon>
        <taxon>Conoidasida</taxon>
        <taxon>Coccidia</taxon>
        <taxon>Eucoccidiorida</taxon>
        <taxon>Eimeriorina</taxon>
        <taxon>Eimeriidae</taxon>
        <taxon>Cyclospora</taxon>
    </lineage>
</organism>
<gene>
    <name evidence="2" type="ORF">cyc_08791</name>
</gene>
<comment type="caution">
    <text evidence="2">The sequence shown here is derived from an EMBL/GenBank/DDBJ whole genome shotgun (WGS) entry which is preliminary data.</text>
</comment>
<feature type="compositionally biased region" description="Low complexity" evidence="1">
    <location>
        <begin position="296"/>
        <end position="308"/>
    </location>
</feature>
<name>A0A1D3D1E0_9EIME</name>
<dbReference type="VEuPathDB" id="ToxoDB:LOC34624409"/>
<feature type="compositionally biased region" description="Basic residues" evidence="1">
    <location>
        <begin position="901"/>
        <end position="910"/>
    </location>
</feature>
<dbReference type="AlphaFoldDB" id="A0A1D3D1E0"/>
<feature type="region of interest" description="Disordered" evidence="1">
    <location>
        <begin position="189"/>
        <end position="1020"/>
    </location>
</feature>
<keyword evidence="3" id="KW-1185">Reference proteome</keyword>
<feature type="compositionally biased region" description="Basic and acidic residues" evidence="1">
    <location>
        <begin position="70"/>
        <end position="105"/>
    </location>
</feature>
<dbReference type="EMBL" id="JROU02001156">
    <property type="protein sequence ID" value="OEH77271.1"/>
    <property type="molecule type" value="Genomic_DNA"/>
</dbReference>
<feature type="compositionally biased region" description="Basic and acidic residues" evidence="1">
    <location>
        <begin position="528"/>
        <end position="551"/>
    </location>
</feature>
<feature type="compositionally biased region" description="Low complexity" evidence="1">
    <location>
        <begin position="244"/>
        <end position="261"/>
    </location>
</feature>
<feature type="compositionally biased region" description="Basic and acidic residues" evidence="1">
    <location>
        <begin position="761"/>
        <end position="774"/>
    </location>
</feature>
<evidence type="ECO:0000313" key="2">
    <source>
        <dbReference type="EMBL" id="OEH77271.1"/>
    </source>
</evidence>
<sequence>MLASCTCREEYCLPPEASRCGSPQHQRVVRGGTAGGASAAQRTDSRRGSSSSVKASDAAARSACEAVEGSPKDEREAAEEGFKSEEREAVQKEEVPALGAEEGRKVSKWKSRWGMAAPQAPKPVEEGGFSAAATAGAQVVDAAFPFKKSFAVGSATVSGGEASGLAADSSRAAEKYLGSLEAKPKIKIVLSRSAQQQQPRHLRDPELPPPLPAETEKKSLVGRPPGGVDLGEEAVEEESEDAPDGALARGGARDGVAAAEASEGRDSEIEDDADALPTWRRPKPPSIPVADRDASPARSSGSSRGSPAVPLALALEAHRLNEGKSGGGAGIAAAAADSLDEGSEGSRSGGCNSGGNMFKRRRIGKDGLLAPRKQVSEEETAAPSQQQKGGRWRRSRSRSRSRSSSGQNSHRSLSPRGPRRRRRSSSREGFRGRPDSRRSPPSHPARGYRGDSRERGRGGYYQQQHHRAAPRSRGGGDHWRGEKEWPWRDSSRRFDDRRDGGRSWRRCEDEDLGMDYGEGRRSLNSGERGYRGFRRYDEARPPYREARDSRMQRRQRSRSSEGVAYKRGQGSRESLPREDSASRRHVVRERSCTPPPPSAAEEQQQPPPSAEKKGLLEGGRARRVSSSCRDDDDDANPSARRRRSERSHSPGEQRKRPHPPPDETSGSPRRSRLSPEPPHSRSRDGIKERTQEGHLAKPRCASPPSRHDREASVSPGRRCLLSDEFVASASRRSSETRRYCKLPPRESEGSPGAVQRSPTPNDRRRDARAAERRERRDRKRRSRSVSSSERRPAGVKRPPRGSVSPPRSLSQKHGVSRSGERGVQRARQEIPPRGQSSRLRGPSPAPPLRRRTFSRERRASVTRKRHRSRSSSIAEKRSASRSVSRRSVDVAAEGASEKHAQGRHLVQRHSKSPEPLRSHSPEGGLRGKASYRESPYKRSRYAPSGSPPGARPVRRSREADRRREAYGRRLGDDTDYGYAKDRGYRGGSGRPRGRYRDPSRARSSRSASWGRRSWERHRGY</sequence>
<feature type="region of interest" description="Disordered" evidence="1">
    <location>
        <begin position="17"/>
        <end position="108"/>
    </location>
</feature>
<dbReference type="InParanoid" id="A0A1D3D1E0"/>
<feature type="compositionally biased region" description="Basic and acidic residues" evidence="1">
    <location>
        <begin position="955"/>
        <end position="984"/>
    </location>
</feature>
<dbReference type="VEuPathDB" id="ToxoDB:cyc_08791"/>
<feature type="compositionally biased region" description="Basic and acidic residues" evidence="1">
    <location>
        <begin position="425"/>
        <end position="438"/>
    </location>
</feature>
<protein>
    <submittedName>
        <fullName evidence="2">Uncharacterized protein</fullName>
    </submittedName>
</protein>
<feature type="compositionally biased region" description="Basic and acidic residues" evidence="1">
    <location>
        <begin position="678"/>
        <end position="695"/>
    </location>
</feature>
<feature type="compositionally biased region" description="Low complexity" evidence="1">
    <location>
        <begin position="800"/>
        <end position="809"/>
    </location>
</feature>
<dbReference type="Proteomes" id="UP000095192">
    <property type="component" value="Unassembled WGS sequence"/>
</dbReference>
<feature type="compositionally biased region" description="Basic and acidic residues" evidence="1">
    <location>
        <begin position="818"/>
        <end position="830"/>
    </location>
</feature>
<feature type="compositionally biased region" description="Low complexity" evidence="1">
    <location>
        <begin position="48"/>
        <end position="63"/>
    </location>
</feature>
<evidence type="ECO:0000256" key="1">
    <source>
        <dbReference type="SAM" id="MobiDB-lite"/>
    </source>
</evidence>
<proteinExistence type="predicted"/>
<feature type="compositionally biased region" description="Basic and acidic residues" evidence="1">
    <location>
        <begin position="448"/>
        <end position="457"/>
    </location>
</feature>
<evidence type="ECO:0000313" key="3">
    <source>
        <dbReference type="Proteomes" id="UP000095192"/>
    </source>
</evidence>
<reference evidence="2 3" key="1">
    <citation type="journal article" date="2016" name="BMC Genomics">
        <title>Comparative genomics reveals Cyclospora cayetanensis possesses coccidia-like metabolism and invasion components but unique surface antigens.</title>
        <authorList>
            <person name="Liu S."/>
            <person name="Wang L."/>
            <person name="Zheng H."/>
            <person name="Xu Z."/>
            <person name="Roellig D.M."/>
            <person name="Li N."/>
            <person name="Frace M.A."/>
            <person name="Tang K."/>
            <person name="Arrowood M.J."/>
            <person name="Moss D.M."/>
            <person name="Zhang L."/>
            <person name="Feng Y."/>
            <person name="Xiao L."/>
        </authorList>
    </citation>
    <scope>NUCLEOTIDE SEQUENCE [LARGE SCALE GENOMIC DNA]</scope>
    <source>
        <strain evidence="2 3">CHN_HEN01</strain>
    </source>
</reference>
<feature type="compositionally biased region" description="Basic and acidic residues" evidence="1">
    <location>
        <begin position="474"/>
        <end position="508"/>
    </location>
</feature>
<feature type="compositionally biased region" description="Basic and acidic residues" evidence="1">
    <location>
        <begin position="732"/>
        <end position="748"/>
    </location>
</feature>